<reference evidence="1" key="1">
    <citation type="submission" date="2018-06" db="EMBL/GenBank/DDBJ databases">
        <authorList>
            <person name="Zhirakovskaya E."/>
        </authorList>
    </citation>
    <scope>NUCLEOTIDE SEQUENCE</scope>
</reference>
<dbReference type="GO" id="GO:0005829">
    <property type="term" value="C:cytosol"/>
    <property type="evidence" value="ECO:0007669"/>
    <property type="project" value="TreeGrafter"/>
</dbReference>
<dbReference type="PANTHER" id="PTHR38040:SF1">
    <property type="entry name" value="UBIQUINONE BIOSYNTHESIS ACCESSORY FACTOR UBIK"/>
    <property type="match status" value="1"/>
</dbReference>
<dbReference type="AlphaFoldDB" id="A0A3B0XIK2"/>
<dbReference type="PANTHER" id="PTHR38040">
    <property type="entry name" value="UBIQUINONE BIOSYNTHESIS ACCESSORY FACTOR UBIK"/>
    <property type="match status" value="1"/>
</dbReference>
<sequence length="80" mass="9326">MINSQRINDLTKKLMELIPEGAKALQTDVNKNIKAILESGLQQMNLVSREEFDVQTALLERTLLKLRTLEEQFKDLENRR</sequence>
<dbReference type="HAMAP" id="MF_02216">
    <property type="entry name" value="UbiK"/>
    <property type="match status" value="1"/>
</dbReference>
<evidence type="ECO:0000313" key="1">
    <source>
        <dbReference type="EMBL" id="VAW68168.1"/>
    </source>
</evidence>
<organism evidence="1">
    <name type="scientific">hydrothermal vent metagenome</name>
    <dbReference type="NCBI Taxonomy" id="652676"/>
    <lineage>
        <taxon>unclassified sequences</taxon>
        <taxon>metagenomes</taxon>
        <taxon>ecological metagenomes</taxon>
    </lineage>
</organism>
<dbReference type="EMBL" id="UOFJ01000312">
    <property type="protein sequence ID" value="VAW68168.1"/>
    <property type="molecule type" value="Genomic_DNA"/>
</dbReference>
<dbReference type="InterPro" id="IPR007475">
    <property type="entry name" value="UbiK"/>
</dbReference>
<dbReference type="Pfam" id="PF04380">
    <property type="entry name" value="BMFP"/>
    <property type="match status" value="1"/>
</dbReference>
<protein>
    <recommendedName>
        <fullName evidence="2">Ubiquinone biosynthesis accessory factor UbiK</fullName>
    </recommendedName>
</protein>
<proteinExistence type="inferred from homology"/>
<evidence type="ECO:0008006" key="2">
    <source>
        <dbReference type="Google" id="ProtNLM"/>
    </source>
</evidence>
<accession>A0A3B0XIK2</accession>
<name>A0A3B0XIK2_9ZZZZ</name>
<gene>
    <name evidence="1" type="ORF">MNBD_GAMMA10-2253</name>
</gene>